<dbReference type="Gene3D" id="2.40.160.20">
    <property type="match status" value="1"/>
</dbReference>
<sequence>MKKLLLVGAVALFGAMNAQTKFGVKAGYTNSQFSSDESMEFEDVKMDKKGKSGFFVGGFVEHMLSEKFALQGELTYAALGGKYEGKFNDSGYYATLVADFKVNQIIIPISAKYYVIPNLAIYGGPNVGFTVSNEFEAKFKDSNLPSEAISEANSFLSEYNSEASKEFDKSLQKTTFGIQLGAEYNVYKGLLVDARYNIGLTDLDKGSESNIKMHYFQIGLGYKF</sequence>
<organism evidence="3 4">
    <name type="scientific">Epilithonimonas vandammei</name>
    <dbReference type="NCBI Taxonomy" id="2487072"/>
    <lineage>
        <taxon>Bacteria</taxon>
        <taxon>Pseudomonadati</taxon>
        <taxon>Bacteroidota</taxon>
        <taxon>Flavobacteriia</taxon>
        <taxon>Flavobacteriales</taxon>
        <taxon>Weeksellaceae</taxon>
        <taxon>Chryseobacterium group</taxon>
        <taxon>Epilithonimonas</taxon>
    </lineage>
</organism>
<dbReference type="InterPro" id="IPR025665">
    <property type="entry name" value="Beta-barrel_OMP_2"/>
</dbReference>
<dbReference type="InterPro" id="IPR000758">
    <property type="entry name" value="Enterovir_OMP"/>
</dbReference>
<evidence type="ECO:0000313" key="3">
    <source>
        <dbReference type="EMBL" id="AZI39656.1"/>
    </source>
</evidence>
<evidence type="ECO:0000256" key="1">
    <source>
        <dbReference type="SAM" id="SignalP"/>
    </source>
</evidence>
<dbReference type="AlphaFoldDB" id="A0A3G8YFD4"/>
<feature type="chain" id="PRO_5018208960" evidence="1">
    <location>
        <begin position="21"/>
        <end position="224"/>
    </location>
</feature>
<dbReference type="RefSeq" id="WP_124801873.1">
    <property type="nucleotide sequence ID" value="NZ_CP034161.1"/>
</dbReference>
<dbReference type="Pfam" id="PF13568">
    <property type="entry name" value="OMP_b-brl_2"/>
    <property type="match status" value="1"/>
</dbReference>
<keyword evidence="1" id="KW-0732">Signal</keyword>
<dbReference type="PROSITE" id="PS00695">
    <property type="entry name" value="ENT_VIR_OMP_2"/>
    <property type="match status" value="1"/>
</dbReference>
<dbReference type="OrthoDB" id="1259003at2"/>
<proteinExistence type="predicted"/>
<keyword evidence="4" id="KW-1185">Reference proteome</keyword>
<feature type="domain" description="Outer membrane protein beta-barrel" evidence="2">
    <location>
        <begin position="18"/>
        <end position="204"/>
    </location>
</feature>
<evidence type="ECO:0000313" key="4">
    <source>
        <dbReference type="Proteomes" id="UP000281810"/>
    </source>
</evidence>
<dbReference type="EMBL" id="CP034161">
    <property type="protein sequence ID" value="AZI39656.1"/>
    <property type="molecule type" value="Genomic_DNA"/>
</dbReference>
<evidence type="ECO:0000259" key="2">
    <source>
        <dbReference type="Pfam" id="PF13568"/>
    </source>
</evidence>
<name>A0A3G8YFD4_9FLAO</name>
<reference evidence="4" key="1">
    <citation type="submission" date="2018-11" db="EMBL/GenBank/DDBJ databases">
        <title>Proposal to divide the Flavobacteriaceae and reorganize its genera based on Amino Acid Identity values calculated from whole genome sequences.</title>
        <authorList>
            <person name="Nicholson A.C."/>
            <person name="Gulvik C.A."/>
            <person name="Whitney A.M."/>
            <person name="Humrighouse B.W."/>
            <person name="Bell M."/>
            <person name="Holmes B."/>
            <person name="Steigerwalt A.B."/>
            <person name="Villarma A."/>
            <person name="Sheth M."/>
            <person name="Batra D."/>
            <person name="Pryor J."/>
            <person name="Bernardet J.-F."/>
            <person name="Hugo C."/>
            <person name="Kampfer P."/>
            <person name="Newman J.D."/>
            <person name="McQuiston J.R."/>
        </authorList>
    </citation>
    <scope>NUCLEOTIDE SEQUENCE [LARGE SCALE GENOMIC DNA]</scope>
    <source>
        <strain evidence="4">F5649</strain>
    </source>
</reference>
<dbReference type="SUPFAM" id="SSF56925">
    <property type="entry name" value="OMPA-like"/>
    <property type="match status" value="1"/>
</dbReference>
<protein>
    <submittedName>
        <fullName evidence="3">PorT family protein</fullName>
    </submittedName>
</protein>
<accession>A0A3G8YFD4</accession>
<feature type="signal peptide" evidence="1">
    <location>
        <begin position="1"/>
        <end position="20"/>
    </location>
</feature>
<gene>
    <name evidence="3" type="ORF">EIB74_06620</name>
</gene>
<dbReference type="InterPro" id="IPR011250">
    <property type="entry name" value="OMP/PagP_B-barrel"/>
</dbReference>
<dbReference type="GO" id="GO:0044384">
    <property type="term" value="C:host outer membrane"/>
    <property type="evidence" value="ECO:0007669"/>
    <property type="project" value="InterPro"/>
</dbReference>
<dbReference type="Proteomes" id="UP000281810">
    <property type="component" value="Chromosome"/>
</dbReference>